<dbReference type="InterPro" id="IPR007139">
    <property type="entry name" value="DUF349"/>
</dbReference>
<evidence type="ECO:0000313" key="3">
    <source>
        <dbReference type="Proteomes" id="UP000265614"/>
    </source>
</evidence>
<protein>
    <submittedName>
        <fullName evidence="2">DUF349 domain-containing protein</fullName>
    </submittedName>
</protein>
<comment type="caution">
    <text evidence="2">The sequence shown here is derived from an EMBL/GenBank/DDBJ whole genome shotgun (WGS) entry which is preliminary data.</text>
</comment>
<feature type="coiled-coil region" evidence="1">
    <location>
        <begin position="350"/>
        <end position="384"/>
    </location>
</feature>
<evidence type="ECO:0000256" key="1">
    <source>
        <dbReference type="SAM" id="Coils"/>
    </source>
</evidence>
<organism evidence="2 3">
    <name type="scientific">Vallicoccus soli</name>
    <dbReference type="NCBI Taxonomy" id="2339232"/>
    <lineage>
        <taxon>Bacteria</taxon>
        <taxon>Bacillati</taxon>
        <taxon>Actinomycetota</taxon>
        <taxon>Actinomycetes</taxon>
        <taxon>Motilibacterales</taxon>
        <taxon>Vallicoccaceae</taxon>
        <taxon>Vallicoccus</taxon>
    </lineage>
</organism>
<keyword evidence="3" id="KW-1185">Reference proteome</keyword>
<dbReference type="OrthoDB" id="5422202at2"/>
<reference evidence="2 3" key="1">
    <citation type="submission" date="2018-09" db="EMBL/GenBank/DDBJ databases">
        <title>YIM 75000 draft genome.</title>
        <authorList>
            <person name="Tang S."/>
            <person name="Feng Y."/>
        </authorList>
    </citation>
    <scope>NUCLEOTIDE SEQUENCE [LARGE SCALE GENOMIC DNA]</scope>
    <source>
        <strain evidence="2 3">YIM 75000</strain>
    </source>
</reference>
<name>A0A3A3Z282_9ACTN</name>
<proteinExistence type="predicted"/>
<dbReference type="Proteomes" id="UP000265614">
    <property type="component" value="Unassembled WGS sequence"/>
</dbReference>
<dbReference type="Pfam" id="PF03993">
    <property type="entry name" value="DUF349"/>
    <property type="match status" value="3"/>
</dbReference>
<dbReference type="RefSeq" id="WP_119949505.1">
    <property type="nucleotide sequence ID" value="NZ_QZEZ01000002.1"/>
</dbReference>
<sequence length="409" mass="44971">MSSSEWGRVDEAGTVWVRVADGEREVGSYPGATPEEALAYFGRKYDELAGQITLLEQRVRTTDLAAKDALASIAKLHETLAQAHAVGDLGALAGRLAALVTLVEERKGTQDAARAKAREEARSRKEAIVSEAETLATSTSWKASGDRLRALLDDWKAAPRLDRKTDDALWKRFSAARNAFDRARRHHFANLDAQRDEVKQVKERIVREAEALQDSTDWGATAGAYRDLMTRWKAAGRAGKADEERLWQAFRAAQDRFFAARNATFSQRDAEQRENLAAKEGIAAEAEALLPVTDLAAAKAALRGLQERWESIGHVPRDARPTVEGRLRRVEDAVRDAEEAQWRRSNPEARARAEATVAQLQASIAKLEADAQRAEAAGNAKKAADARAGLEARQAWLVEAEKALAEFTG</sequence>
<dbReference type="EMBL" id="QZEZ01000002">
    <property type="protein sequence ID" value="RJK96789.1"/>
    <property type="molecule type" value="Genomic_DNA"/>
</dbReference>
<gene>
    <name evidence="2" type="ORF">D5H78_05825</name>
</gene>
<keyword evidence="1" id="KW-0175">Coiled coil</keyword>
<dbReference type="AlphaFoldDB" id="A0A3A3Z282"/>
<evidence type="ECO:0000313" key="2">
    <source>
        <dbReference type="EMBL" id="RJK96789.1"/>
    </source>
</evidence>
<accession>A0A3A3Z282</accession>